<sequence>MTFHRPRRELSHARVLTAMAAAGLLLALAGCTDEQGSPGATSTVTPPPVTVEGPGGSTGTPGSPSAVAALGHLDAAALNTAVEQWASNFKGAQVNDQEKLRSQLPQAEKWLEGITVVPATCGLYGLGNLKDQLGKADMAAVVFPAGEGGDLTVASYRDRDALVADVGAQQHLDESCGKYTVKADGQEITSTLTRLEATSSAAYTSVSMLESVNGKFKSKRVSVRAIDGHVMVTATRTVTDTPEDATALALGDAESLLEILHGIQPEAAAAH</sequence>
<evidence type="ECO:0000313" key="3">
    <source>
        <dbReference type="EMBL" id="KAA0974757.1"/>
    </source>
</evidence>
<evidence type="ECO:0000256" key="1">
    <source>
        <dbReference type="SAM" id="MobiDB-lite"/>
    </source>
</evidence>
<name>A0A5B0E6P0_9MICC</name>
<dbReference type="Proteomes" id="UP000323856">
    <property type="component" value="Unassembled WGS sequence"/>
</dbReference>
<organism evidence="3 4">
    <name type="scientific">Paeniglutamicibacter gangotriensis</name>
    <dbReference type="NCBI Taxonomy" id="254787"/>
    <lineage>
        <taxon>Bacteria</taxon>
        <taxon>Bacillati</taxon>
        <taxon>Actinomycetota</taxon>
        <taxon>Actinomycetes</taxon>
        <taxon>Micrococcales</taxon>
        <taxon>Micrococcaceae</taxon>
        <taxon>Paeniglutamicibacter</taxon>
    </lineage>
</organism>
<reference evidence="3 4" key="1">
    <citation type="submission" date="2019-07" db="EMBL/GenBank/DDBJ databases">
        <title>Analysis of the biochemical properties, biological activity and biotechnological potential of siderophores and biosurfactants produced by Antarctic psychrotolerant bacteria.</title>
        <authorList>
            <person name="Styczynski M."/>
            <person name="Krucon T."/>
            <person name="Decewicz P."/>
            <person name="Dziewit L."/>
        </authorList>
    </citation>
    <scope>NUCLEOTIDE SEQUENCE [LARGE SCALE GENOMIC DNA]</scope>
    <source>
        <strain evidence="3 4">ANT_H27</strain>
    </source>
</reference>
<dbReference type="EMBL" id="VOBL01000017">
    <property type="protein sequence ID" value="KAA0974757.1"/>
    <property type="molecule type" value="Genomic_DNA"/>
</dbReference>
<feature type="signal peptide" evidence="2">
    <location>
        <begin position="1"/>
        <end position="29"/>
    </location>
</feature>
<feature type="chain" id="PRO_5038348281" description="Lipoprotein" evidence="2">
    <location>
        <begin position="30"/>
        <end position="271"/>
    </location>
</feature>
<accession>A0A5B0E6P0</accession>
<dbReference type="RefSeq" id="WP_149620302.1">
    <property type="nucleotide sequence ID" value="NZ_JBITUG010000004.1"/>
</dbReference>
<dbReference type="PROSITE" id="PS51257">
    <property type="entry name" value="PROKAR_LIPOPROTEIN"/>
    <property type="match status" value="1"/>
</dbReference>
<gene>
    <name evidence="3" type="ORF">FQ154_14785</name>
</gene>
<evidence type="ECO:0000256" key="2">
    <source>
        <dbReference type="SAM" id="SignalP"/>
    </source>
</evidence>
<keyword evidence="2" id="KW-0732">Signal</keyword>
<proteinExistence type="predicted"/>
<evidence type="ECO:0000313" key="4">
    <source>
        <dbReference type="Proteomes" id="UP000323856"/>
    </source>
</evidence>
<comment type="caution">
    <text evidence="3">The sequence shown here is derived from an EMBL/GenBank/DDBJ whole genome shotgun (WGS) entry which is preliminary data.</text>
</comment>
<feature type="region of interest" description="Disordered" evidence="1">
    <location>
        <begin position="35"/>
        <end position="64"/>
    </location>
</feature>
<dbReference type="AlphaFoldDB" id="A0A5B0E6P0"/>
<dbReference type="OrthoDB" id="4954313at2"/>
<evidence type="ECO:0008006" key="5">
    <source>
        <dbReference type="Google" id="ProtNLM"/>
    </source>
</evidence>
<protein>
    <recommendedName>
        <fullName evidence="5">Lipoprotein</fullName>
    </recommendedName>
</protein>